<gene>
    <name evidence="1" type="ORF">ANN_07445</name>
</gene>
<protein>
    <submittedName>
        <fullName evidence="1">Uncharacterized protein</fullName>
    </submittedName>
</protein>
<name>A0ABQ8SZZ5_PERAM</name>
<dbReference type="InterPro" id="IPR036397">
    <property type="entry name" value="RNaseH_sf"/>
</dbReference>
<keyword evidence="2" id="KW-1185">Reference proteome</keyword>
<dbReference type="Gene3D" id="3.30.420.10">
    <property type="entry name" value="Ribonuclease H-like superfamily/Ribonuclease H"/>
    <property type="match status" value="1"/>
</dbReference>
<dbReference type="Proteomes" id="UP001148838">
    <property type="component" value="Unassembled WGS sequence"/>
</dbReference>
<reference evidence="1 2" key="1">
    <citation type="journal article" date="2022" name="Allergy">
        <title>Genome assembly and annotation of Periplaneta americana reveal a comprehensive cockroach allergen profile.</title>
        <authorList>
            <person name="Wang L."/>
            <person name="Xiong Q."/>
            <person name="Saelim N."/>
            <person name="Wang L."/>
            <person name="Nong W."/>
            <person name="Wan A.T."/>
            <person name="Shi M."/>
            <person name="Liu X."/>
            <person name="Cao Q."/>
            <person name="Hui J.H.L."/>
            <person name="Sookrung N."/>
            <person name="Leung T.F."/>
            <person name="Tungtrongchitr A."/>
            <person name="Tsui S.K.W."/>
        </authorList>
    </citation>
    <scope>NUCLEOTIDE SEQUENCE [LARGE SCALE GENOMIC DNA]</scope>
    <source>
        <strain evidence="1">PWHHKU_190912</strain>
    </source>
</reference>
<proteinExistence type="predicted"/>
<dbReference type="EMBL" id="JAJSOF020000017">
    <property type="protein sequence ID" value="KAJ4439323.1"/>
    <property type="molecule type" value="Genomic_DNA"/>
</dbReference>
<organism evidence="1 2">
    <name type="scientific">Periplaneta americana</name>
    <name type="common">American cockroach</name>
    <name type="synonym">Blatta americana</name>
    <dbReference type="NCBI Taxonomy" id="6978"/>
    <lineage>
        <taxon>Eukaryota</taxon>
        <taxon>Metazoa</taxon>
        <taxon>Ecdysozoa</taxon>
        <taxon>Arthropoda</taxon>
        <taxon>Hexapoda</taxon>
        <taxon>Insecta</taxon>
        <taxon>Pterygota</taxon>
        <taxon>Neoptera</taxon>
        <taxon>Polyneoptera</taxon>
        <taxon>Dictyoptera</taxon>
        <taxon>Blattodea</taxon>
        <taxon>Blattoidea</taxon>
        <taxon>Blattidae</taxon>
        <taxon>Blattinae</taxon>
        <taxon>Periplaneta</taxon>
    </lineage>
</organism>
<comment type="caution">
    <text evidence="1">The sequence shown here is derived from an EMBL/GenBank/DDBJ whole genome shotgun (WGS) entry which is preliminary data.</text>
</comment>
<evidence type="ECO:0000313" key="2">
    <source>
        <dbReference type="Proteomes" id="UP001148838"/>
    </source>
</evidence>
<evidence type="ECO:0000313" key="1">
    <source>
        <dbReference type="EMBL" id="KAJ4439323.1"/>
    </source>
</evidence>
<sequence>MECVKSQVRYKLRYAVLLRQLHRQAPVVVRGKTRSIFHPGGSLKMSSTMKGRSCNLELPNGESCQYTQGVMPPAHDTCSFPDYNDEYCHVSVDIVDVALTGMYTLTATELSGSTKIDIFVVYLKTGTGGPITWPSRSPDLNPLGFYIWGHLKALVYETSRTVASRSKASRLGLALRNARWFEDTSAYPGFNQRIPNLTGPVASMTTRCNEKKEQKLLEESMLSWRL</sequence>
<accession>A0ABQ8SZZ5</accession>